<evidence type="ECO:0000256" key="7">
    <source>
        <dbReference type="SAM" id="Phobius"/>
    </source>
</evidence>
<feature type="domain" description="Gamma tubulin complex component protein N-terminal" evidence="10">
    <location>
        <begin position="226"/>
        <end position="539"/>
    </location>
</feature>
<dbReference type="GO" id="GO:0005874">
    <property type="term" value="C:microtubule"/>
    <property type="evidence" value="ECO:0007669"/>
    <property type="project" value="UniProtKB-KW"/>
</dbReference>
<sequence>MAHSSTVGSLVGALAGSITGLSEKKDHPKFKRARDHAVRNLRSHSFVRPSQFETKNAVDGLVEKFQVLGRDDLADALGQCLGDLTAWNSKWTPEYLALLLELSQDPVRKGQVKETLHERALTLPLRIDWKNIIAKSRQKEIWEDIDYAAQSSDDEEEETMSEPEQKPRTAQELPEDDIIDLASYVVPVDETAHLSLFSPFPKDETFAPQTQRVLLPPQVVPEIFFIRESLSMLHGLPTSLYFVRIETKKNVSVQLSGPPIFFESATVETCKSLSRAFADLGASINVVRTWHEGGGSIPWLEAFQDETRAVIRSFDASITQIEQGLLRTTSERLISALSVLDSAREAARVPVLFSRIAGASIVRPGQFSRLDGLYDMTCQCQITEPPEVFQRLATTLHRCLEVYLRPVQRWVFHGEWDDENRVSFLRTDMIGTSFNTTPTSQFRGGDNIRNYHTPTSIRPEAPKFFHQISLLKAITNAGLAVQFLKRLGYTRDDGRLPRHESITLIPFHGGADFIPLELRVEDALQKWTSEATTGSQTRLYEAVVHGRSFMRYVDGLHAVFLATDKSAFAEFSDAVILAIRQAPAGMLTDSAITALAQNYLGQVPPVDGWRIKIYFPKEAEHRNLVEISRFELQYKLPWYVQNVVQHQAIEAFQRIFSLLLLMSFAKTSIEQQQISFRTRSCPHGPSCAFCTRLSALRHRFLVFLGIFASYVTVTVLEPAIAGLRNDISTCARFDVLCELYDKFADTVESRCLASEKLRPIFEAMEAILVVGIRIPGLRATHLGREGTVSAQRGTGRYIPGDSDSDADEDLFDEFPNGDNEKDVDGTVRTLQEEFGRRIRFAVAGLHGIGRAGDDSTWSLLAARLEPLVTS</sequence>
<feature type="domain" description="Gamma tubulin complex component C-terminal" evidence="8">
    <location>
        <begin position="627"/>
        <end position="864"/>
    </location>
</feature>
<dbReference type="OrthoDB" id="66546at2759"/>
<dbReference type="Pfam" id="PF14609">
    <property type="entry name" value="GCP5-Mod21_N"/>
    <property type="match status" value="1"/>
</dbReference>
<dbReference type="AlphaFoldDB" id="A0A6G1G2B0"/>
<dbReference type="GO" id="GO:0000922">
    <property type="term" value="C:spindle pole"/>
    <property type="evidence" value="ECO:0007669"/>
    <property type="project" value="InterPro"/>
</dbReference>
<evidence type="ECO:0000256" key="1">
    <source>
        <dbReference type="ARBA" id="ARBA00010337"/>
    </source>
</evidence>
<organism evidence="11">
    <name type="scientific">Eremomyces bilateralis CBS 781.70</name>
    <dbReference type="NCBI Taxonomy" id="1392243"/>
    <lineage>
        <taxon>Eukaryota</taxon>
        <taxon>Fungi</taxon>
        <taxon>Dikarya</taxon>
        <taxon>Ascomycota</taxon>
        <taxon>Pezizomycotina</taxon>
        <taxon>Dothideomycetes</taxon>
        <taxon>Dothideomycetes incertae sedis</taxon>
        <taxon>Eremomycetales</taxon>
        <taxon>Eremomycetaceae</taxon>
        <taxon>Eremomyces</taxon>
    </lineage>
</organism>
<keyword evidence="7" id="KW-0472">Membrane</keyword>
<dbReference type="GO" id="GO:0051321">
    <property type="term" value="P:meiotic cell cycle"/>
    <property type="evidence" value="ECO:0007669"/>
    <property type="project" value="TreeGrafter"/>
</dbReference>
<dbReference type="PANTHER" id="PTHR19302:SF33">
    <property type="entry name" value="GAMMA-TUBULIN COMPLEX COMPONENT 5"/>
    <property type="match status" value="1"/>
</dbReference>
<reference evidence="13" key="3">
    <citation type="submission" date="2025-04" db="UniProtKB">
        <authorList>
            <consortium name="RefSeq"/>
        </authorList>
    </citation>
    <scope>IDENTIFICATION</scope>
    <source>
        <strain evidence="13">CBS 781.70</strain>
    </source>
</reference>
<dbReference type="GO" id="GO:0000930">
    <property type="term" value="C:gamma-tubulin complex"/>
    <property type="evidence" value="ECO:0007669"/>
    <property type="project" value="TreeGrafter"/>
</dbReference>
<gene>
    <name evidence="11 13" type="ORF">P152DRAFT_458587</name>
</gene>
<dbReference type="GO" id="GO:0005816">
    <property type="term" value="C:spindle pole body"/>
    <property type="evidence" value="ECO:0007669"/>
    <property type="project" value="UniProtKB-ARBA"/>
</dbReference>
<evidence type="ECO:0000256" key="6">
    <source>
        <dbReference type="SAM" id="MobiDB-lite"/>
    </source>
</evidence>
<dbReference type="GO" id="GO:0051011">
    <property type="term" value="F:microtubule minus-end binding"/>
    <property type="evidence" value="ECO:0007669"/>
    <property type="project" value="TreeGrafter"/>
</dbReference>
<dbReference type="GeneID" id="54420065"/>
<reference evidence="13" key="2">
    <citation type="submission" date="2020-04" db="EMBL/GenBank/DDBJ databases">
        <authorList>
            <consortium name="NCBI Genome Project"/>
        </authorList>
    </citation>
    <scope>NUCLEOTIDE SEQUENCE</scope>
    <source>
        <strain evidence="13">CBS 781.70</strain>
    </source>
</reference>
<keyword evidence="3 5" id="KW-0493">Microtubule</keyword>
<evidence type="ECO:0000313" key="13">
    <source>
        <dbReference type="RefSeq" id="XP_033533814.1"/>
    </source>
</evidence>
<dbReference type="InterPro" id="IPR032797">
    <property type="entry name" value="Mod21_N"/>
</dbReference>
<keyword evidence="7" id="KW-0812">Transmembrane</keyword>
<dbReference type="Gene3D" id="1.20.120.1900">
    <property type="entry name" value="Gamma-tubulin complex, C-terminal domain"/>
    <property type="match status" value="1"/>
</dbReference>
<proteinExistence type="inferred from homology"/>
<dbReference type="InterPro" id="IPR059169">
    <property type="entry name" value="GCP5_N_ext"/>
</dbReference>
<feature type="compositionally biased region" description="Acidic residues" evidence="6">
    <location>
        <begin position="152"/>
        <end position="161"/>
    </location>
</feature>
<evidence type="ECO:0000256" key="2">
    <source>
        <dbReference type="ARBA" id="ARBA00022490"/>
    </source>
</evidence>
<dbReference type="GO" id="GO:0000278">
    <property type="term" value="P:mitotic cell cycle"/>
    <property type="evidence" value="ECO:0007669"/>
    <property type="project" value="TreeGrafter"/>
</dbReference>
<keyword evidence="12" id="KW-1185">Reference proteome</keyword>
<feature type="transmembrane region" description="Helical" evidence="7">
    <location>
        <begin position="700"/>
        <end position="723"/>
    </location>
</feature>
<dbReference type="Pfam" id="PF17681">
    <property type="entry name" value="GCP_N_terminal"/>
    <property type="match status" value="1"/>
</dbReference>
<evidence type="ECO:0000259" key="9">
    <source>
        <dbReference type="Pfam" id="PF14609"/>
    </source>
</evidence>
<dbReference type="GO" id="GO:0007020">
    <property type="term" value="P:microtubule nucleation"/>
    <property type="evidence" value="ECO:0007669"/>
    <property type="project" value="InterPro"/>
</dbReference>
<keyword evidence="2 5" id="KW-0963">Cytoplasm</keyword>
<dbReference type="Pfam" id="PF04130">
    <property type="entry name" value="GCP_C_terminal"/>
    <property type="match status" value="1"/>
</dbReference>
<comment type="similarity">
    <text evidence="1 5">Belongs to the TUBGCP family.</text>
</comment>
<comment type="subcellular location">
    <subcellularLocation>
        <location evidence="5">Cytoplasm</location>
        <location evidence="5">Cytoskeleton</location>
        <location evidence="5">Microtubule organizing center</location>
    </subcellularLocation>
</comment>
<dbReference type="RefSeq" id="XP_033533814.1">
    <property type="nucleotide sequence ID" value="XM_033679495.1"/>
</dbReference>
<dbReference type="CDD" id="cd22572">
    <property type="entry name" value="GCP5_NTD"/>
    <property type="match status" value="1"/>
</dbReference>
<name>A0A6G1G2B0_9PEZI</name>
<keyword evidence="4 5" id="KW-0206">Cytoskeleton</keyword>
<evidence type="ECO:0000256" key="5">
    <source>
        <dbReference type="RuleBase" id="RU363050"/>
    </source>
</evidence>
<evidence type="ECO:0000259" key="10">
    <source>
        <dbReference type="Pfam" id="PF17681"/>
    </source>
</evidence>
<dbReference type="PANTHER" id="PTHR19302">
    <property type="entry name" value="GAMMA TUBULIN COMPLEX PROTEIN"/>
    <property type="match status" value="1"/>
</dbReference>
<dbReference type="EMBL" id="ML975158">
    <property type="protein sequence ID" value="KAF1812183.1"/>
    <property type="molecule type" value="Genomic_DNA"/>
</dbReference>
<dbReference type="GO" id="GO:0031122">
    <property type="term" value="P:cytoplasmic microtubule organization"/>
    <property type="evidence" value="ECO:0007669"/>
    <property type="project" value="TreeGrafter"/>
</dbReference>
<evidence type="ECO:0000313" key="12">
    <source>
        <dbReference type="Proteomes" id="UP000504638"/>
    </source>
</evidence>
<feature type="region of interest" description="Disordered" evidence="6">
    <location>
        <begin position="148"/>
        <end position="173"/>
    </location>
</feature>
<evidence type="ECO:0000256" key="4">
    <source>
        <dbReference type="ARBA" id="ARBA00023212"/>
    </source>
</evidence>
<dbReference type="InterPro" id="IPR041470">
    <property type="entry name" value="GCP_N"/>
</dbReference>
<evidence type="ECO:0000259" key="8">
    <source>
        <dbReference type="Pfam" id="PF04130"/>
    </source>
</evidence>
<dbReference type="InterPro" id="IPR007259">
    <property type="entry name" value="GCP"/>
</dbReference>
<dbReference type="Proteomes" id="UP000504638">
    <property type="component" value="Unplaced"/>
</dbReference>
<keyword evidence="7" id="KW-1133">Transmembrane helix</keyword>
<dbReference type="GO" id="GO:0051225">
    <property type="term" value="P:spindle assembly"/>
    <property type="evidence" value="ECO:0007669"/>
    <property type="project" value="TreeGrafter"/>
</dbReference>
<reference evidence="11 13" key="1">
    <citation type="submission" date="2020-01" db="EMBL/GenBank/DDBJ databases">
        <authorList>
            <consortium name="DOE Joint Genome Institute"/>
            <person name="Haridas S."/>
            <person name="Albert R."/>
            <person name="Binder M."/>
            <person name="Bloem J."/>
            <person name="Labutti K."/>
            <person name="Salamov A."/>
            <person name="Andreopoulos B."/>
            <person name="Baker S.E."/>
            <person name="Barry K."/>
            <person name="Bills G."/>
            <person name="Bluhm B.H."/>
            <person name="Cannon C."/>
            <person name="Castanera R."/>
            <person name="Culley D.E."/>
            <person name="Daum C."/>
            <person name="Ezra D."/>
            <person name="Gonzalez J.B."/>
            <person name="Henrissat B."/>
            <person name="Kuo A."/>
            <person name="Liang C."/>
            <person name="Lipzen A."/>
            <person name="Lutzoni F."/>
            <person name="Magnuson J."/>
            <person name="Mondo S."/>
            <person name="Nolan M."/>
            <person name="Ohm R."/>
            <person name="Pangilinan J."/>
            <person name="Park H.-J."/>
            <person name="Ramirez L."/>
            <person name="Alfaro M."/>
            <person name="Sun H."/>
            <person name="Tritt A."/>
            <person name="Yoshinaga Y."/>
            <person name="Zwiers L.-H."/>
            <person name="Turgeon B.G."/>
            <person name="Goodwin S.B."/>
            <person name="Spatafora J.W."/>
            <person name="Crous P.W."/>
            <person name="Grigoriev I.V."/>
        </authorList>
    </citation>
    <scope>NUCLEOTIDE SEQUENCE</scope>
    <source>
        <strain evidence="11 13">CBS 781.70</strain>
    </source>
</reference>
<dbReference type="InterPro" id="IPR042241">
    <property type="entry name" value="GCP_C_sf"/>
</dbReference>
<feature type="domain" description="Gamma-Tubulin ring complex non-core subunit mod21 N-terminal" evidence="9">
    <location>
        <begin position="67"/>
        <end position="154"/>
    </location>
</feature>
<evidence type="ECO:0000256" key="3">
    <source>
        <dbReference type="ARBA" id="ARBA00022701"/>
    </source>
</evidence>
<accession>A0A6G1G2B0</accession>
<dbReference type="InterPro" id="IPR040457">
    <property type="entry name" value="GCP_C"/>
</dbReference>
<protein>
    <recommendedName>
        <fullName evidence="5">Spindle pole body component</fullName>
    </recommendedName>
</protein>
<dbReference type="GO" id="GO:0043015">
    <property type="term" value="F:gamma-tubulin binding"/>
    <property type="evidence" value="ECO:0007669"/>
    <property type="project" value="InterPro"/>
</dbReference>
<evidence type="ECO:0000313" key="11">
    <source>
        <dbReference type="EMBL" id="KAF1812183.1"/>
    </source>
</evidence>